<organism evidence="2 4">
    <name type="scientific">Methylobacterium oxalidis</name>
    <dbReference type="NCBI Taxonomy" id="944322"/>
    <lineage>
        <taxon>Bacteria</taxon>
        <taxon>Pseudomonadati</taxon>
        <taxon>Pseudomonadota</taxon>
        <taxon>Alphaproteobacteria</taxon>
        <taxon>Hyphomicrobiales</taxon>
        <taxon>Methylobacteriaceae</taxon>
        <taxon>Methylobacterium</taxon>
    </lineage>
</organism>
<reference evidence="5" key="2">
    <citation type="journal article" date="2019" name="Int. J. Syst. Evol. Microbiol.">
        <title>The Global Catalogue of Microorganisms (GCM) 10K type strain sequencing project: providing services to taxonomists for standard genome sequencing and annotation.</title>
        <authorList>
            <consortium name="The Broad Institute Genomics Platform"/>
            <consortium name="The Broad Institute Genome Sequencing Center for Infectious Disease"/>
            <person name="Wu L."/>
            <person name="Ma J."/>
        </authorList>
    </citation>
    <scope>NUCLEOTIDE SEQUENCE [LARGE SCALE GENOMIC DNA]</scope>
    <source>
        <strain evidence="5">NBRC 107715</strain>
    </source>
</reference>
<dbReference type="PANTHER" id="PTHR33408:SF2">
    <property type="entry name" value="TRANSPOSASE DDE DOMAIN-CONTAINING PROTEIN"/>
    <property type="match status" value="1"/>
</dbReference>
<proteinExistence type="predicted"/>
<evidence type="ECO:0008006" key="6">
    <source>
        <dbReference type="Google" id="ProtNLM"/>
    </source>
</evidence>
<keyword evidence="1" id="KW-0175">Coiled coil</keyword>
<evidence type="ECO:0000313" key="2">
    <source>
        <dbReference type="EMBL" id="GEP07853.1"/>
    </source>
</evidence>
<reference evidence="3" key="1">
    <citation type="journal article" date="2014" name="Int. J. Syst. Evol. Microbiol.">
        <title>Complete genome of a new Firmicutes species belonging to the dominant human colonic microbiota ('Ruminococcus bicirculans') reveals two chromosomes and a selective capacity to utilize plant glucans.</title>
        <authorList>
            <consortium name="NISC Comparative Sequencing Program"/>
            <person name="Wegmann U."/>
            <person name="Louis P."/>
            <person name="Goesmann A."/>
            <person name="Henrissat B."/>
            <person name="Duncan S.H."/>
            <person name="Flint H.J."/>
        </authorList>
    </citation>
    <scope>NUCLEOTIDE SEQUENCE</scope>
    <source>
        <strain evidence="3">NBRC 107715</strain>
    </source>
</reference>
<evidence type="ECO:0000313" key="4">
    <source>
        <dbReference type="Proteomes" id="UP000321960"/>
    </source>
</evidence>
<keyword evidence="5" id="KW-1185">Reference proteome</keyword>
<sequence>MWLIGRLAPDFRTIADFQGDNGPAIQADCCQFVVLCRQLGLLAGGVVALDGSRFKAVNTRDRNFTPAAVRRRIAQVEASIARYFAALDTADRQEDEVAHVRKVRIAERLDALRTRMRELQAMKTLVEAAPDRQISLTDPDARATATRGKGTGMVGYNV</sequence>
<accession>A0A512JD21</accession>
<feature type="coiled-coil region" evidence="1">
    <location>
        <begin position="102"/>
        <end position="129"/>
    </location>
</feature>
<dbReference type="Proteomes" id="UP000321960">
    <property type="component" value="Unassembled WGS sequence"/>
</dbReference>
<name>A0A512JD21_9HYPH</name>
<dbReference type="EMBL" id="BJZU01000195">
    <property type="protein sequence ID" value="GEP07853.1"/>
    <property type="molecule type" value="Genomic_DNA"/>
</dbReference>
<dbReference type="PANTHER" id="PTHR33408">
    <property type="entry name" value="TRANSPOSASE"/>
    <property type="match status" value="1"/>
</dbReference>
<evidence type="ECO:0000256" key="1">
    <source>
        <dbReference type="SAM" id="Coils"/>
    </source>
</evidence>
<dbReference type="EMBL" id="BSPK01000056">
    <property type="protein sequence ID" value="GLS64891.1"/>
    <property type="molecule type" value="Genomic_DNA"/>
</dbReference>
<reference evidence="3" key="4">
    <citation type="submission" date="2023-01" db="EMBL/GenBank/DDBJ databases">
        <title>Draft genome sequence of Methylobacterium oxalidis strain NBRC 107715.</title>
        <authorList>
            <person name="Sun Q."/>
            <person name="Mori K."/>
        </authorList>
    </citation>
    <scope>NUCLEOTIDE SEQUENCE</scope>
    <source>
        <strain evidence="3">NBRC 107715</strain>
    </source>
</reference>
<dbReference type="AlphaFoldDB" id="A0A512JD21"/>
<protein>
    <recommendedName>
        <fullName evidence="6">Transposase IS4-like domain-containing protein</fullName>
    </recommendedName>
</protein>
<reference evidence="2 4" key="3">
    <citation type="submission" date="2019-07" db="EMBL/GenBank/DDBJ databases">
        <title>Whole genome shotgun sequence of Methylobacterium oxalidis NBRC 107715.</title>
        <authorList>
            <person name="Hosoyama A."/>
            <person name="Uohara A."/>
            <person name="Ohji S."/>
            <person name="Ichikawa N."/>
        </authorList>
    </citation>
    <scope>NUCLEOTIDE SEQUENCE [LARGE SCALE GENOMIC DNA]</scope>
    <source>
        <strain evidence="2 4">NBRC 107715</strain>
    </source>
</reference>
<comment type="caution">
    <text evidence="2">The sequence shown here is derived from an EMBL/GenBank/DDBJ whole genome shotgun (WGS) entry which is preliminary data.</text>
</comment>
<evidence type="ECO:0000313" key="3">
    <source>
        <dbReference type="EMBL" id="GLS64891.1"/>
    </source>
</evidence>
<gene>
    <name evidence="3" type="ORF">GCM10007888_32720</name>
    <name evidence="2" type="ORF">MOX02_58910</name>
</gene>
<evidence type="ECO:0000313" key="5">
    <source>
        <dbReference type="Proteomes" id="UP001156856"/>
    </source>
</evidence>
<dbReference type="Proteomes" id="UP001156856">
    <property type="component" value="Unassembled WGS sequence"/>
</dbReference>